<dbReference type="EMBL" id="FORP01000004">
    <property type="protein sequence ID" value="SFJ26812.1"/>
    <property type="molecule type" value="Genomic_DNA"/>
</dbReference>
<evidence type="ECO:0000259" key="1">
    <source>
        <dbReference type="PROSITE" id="PS50943"/>
    </source>
</evidence>
<gene>
    <name evidence="2" type="ORF">SAMN05421835_104107</name>
</gene>
<dbReference type="STRING" id="115433.SAMN05421835_104107"/>
<name>A0A1I3PZM9_9PSEU</name>
<protein>
    <submittedName>
        <fullName evidence="2">DNA-binding transcriptional regulator, XRE-family HTH domain</fullName>
    </submittedName>
</protein>
<keyword evidence="2" id="KW-0238">DNA-binding</keyword>
<dbReference type="AlphaFoldDB" id="A0A1I3PZM9"/>
<dbReference type="SMART" id="SM00530">
    <property type="entry name" value="HTH_XRE"/>
    <property type="match status" value="1"/>
</dbReference>
<evidence type="ECO:0000313" key="3">
    <source>
        <dbReference type="Proteomes" id="UP000199025"/>
    </source>
</evidence>
<accession>A0A1I3PZM9</accession>
<dbReference type="CDD" id="cd00093">
    <property type="entry name" value="HTH_XRE"/>
    <property type="match status" value="1"/>
</dbReference>
<dbReference type="InterPro" id="IPR010982">
    <property type="entry name" value="Lambda_DNA-bd_dom_sf"/>
</dbReference>
<keyword evidence="3" id="KW-1185">Reference proteome</keyword>
<dbReference type="Gene3D" id="1.10.260.40">
    <property type="entry name" value="lambda repressor-like DNA-binding domains"/>
    <property type="match status" value="1"/>
</dbReference>
<feature type="domain" description="HTH cro/C1-type" evidence="1">
    <location>
        <begin position="22"/>
        <end position="78"/>
    </location>
</feature>
<dbReference type="Proteomes" id="UP000199025">
    <property type="component" value="Unassembled WGS sequence"/>
</dbReference>
<dbReference type="SUPFAM" id="SSF47413">
    <property type="entry name" value="lambda repressor-like DNA-binding domains"/>
    <property type="match status" value="1"/>
</dbReference>
<proteinExistence type="predicted"/>
<evidence type="ECO:0000313" key="2">
    <source>
        <dbReference type="EMBL" id="SFJ26812.1"/>
    </source>
</evidence>
<dbReference type="Pfam" id="PF01381">
    <property type="entry name" value="HTH_3"/>
    <property type="match status" value="1"/>
</dbReference>
<reference evidence="2 3" key="1">
    <citation type="submission" date="2016-10" db="EMBL/GenBank/DDBJ databases">
        <authorList>
            <person name="de Groot N.N."/>
        </authorList>
    </citation>
    <scope>NUCLEOTIDE SEQUENCE [LARGE SCALE GENOMIC DNA]</scope>
    <source>
        <strain evidence="2 3">DSM 44468</strain>
    </source>
</reference>
<dbReference type="InterPro" id="IPR001387">
    <property type="entry name" value="Cro/C1-type_HTH"/>
</dbReference>
<organism evidence="2 3">
    <name type="scientific">Amycolatopsis sacchari</name>
    <dbReference type="NCBI Taxonomy" id="115433"/>
    <lineage>
        <taxon>Bacteria</taxon>
        <taxon>Bacillati</taxon>
        <taxon>Actinomycetota</taxon>
        <taxon>Actinomycetes</taxon>
        <taxon>Pseudonocardiales</taxon>
        <taxon>Pseudonocardiaceae</taxon>
        <taxon>Amycolatopsis</taxon>
    </lineage>
</organism>
<dbReference type="GO" id="GO:0003677">
    <property type="term" value="F:DNA binding"/>
    <property type="evidence" value="ECO:0007669"/>
    <property type="project" value="UniProtKB-KW"/>
</dbReference>
<dbReference type="PROSITE" id="PS50943">
    <property type="entry name" value="HTH_CROC1"/>
    <property type="match status" value="1"/>
</dbReference>
<sequence>MRPRDPASARPTAFAVAVGNILRELRVRRGWTRADLSSRTGGLIAPSSISGYESGYRALKLELLASLCAALGVRVEAVIRAADHRSRAGLPR</sequence>